<dbReference type="EMBL" id="MING01000019">
    <property type="protein sequence ID" value="POG12952.1"/>
    <property type="molecule type" value="Genomic_DNA"/>
</dbReference>
<dbReference type="AlphaFoldDB" id="A0A2S3XCX7"/>
<sequence>MTNIQTLKDAAFAQYQKHGRYHIILSNYFPDMFERYDALVTQGYTRADDSYLIAANMNLSAQQVVYMIKPADLQQAELQAIYDKIEEDGEE</sequence>
<comment type="caution">
    <text evidence="1">The sequence shown here is derived from an EMBL/GenBank/DDBJ whole genome shotgun (WGS) entry which is preliminary data.</text>
</comment>
<proteinExistence type="predicted"/>
<reference evidence="1 2" key="1">
    <citation type="submission" date="2016-08" db="EMBL/GenBank/DDBJ databases">
        <authorList>
            <person name="Seilhamer J.J."/>
        </authorList>
    </citation>
    <scope>NUCLEOTIDE SEQUENCE [LARGE SCALE GENOMIC DNA]</scope>
    <source>
        <strain evidence="1 2">KH-18-2</strain>
    </source>
</reference>
<evidence type="ECO:0000313" key="2">
    <source>
        <dbReference type="Proteomes" id="UP000237378"/>
    </source>
</evidence>
<protein>
    <submittedName>
        <fullName evidence="1">Uncharacterized protein</fullName>
    </submittedName>
</protein>
<gene>
    <name evidence="1" type="ORF">BGP82_00360</name>
</gene>
<accession>A0A2S3XCX7</accession>
<dbReference type="Proteomes" id="UP000237378">
    <property type="component" value="Unassembled WGS sequence"/>
</dbReference>
<dbReference type="RefSeq" id="WP_103469020.1">
    <property type="nucleotide sequence ID" value="NZ_MING01000019.1"/>
</dbReference>
<evidence type="ECO:0000313" key="1">
    <source>
        <dbReference type="EMBL" id="POG12952.1"/>
    </source>
</evidence>
<name>A0A2S3XCX7_PSEPU</name>
<organism evidence="1 2">
    <name type="scientific">Pseudomonas putida</name>
    <name type="common">Arthrobacter siderocapsulatus</name>
    <dbReference type="NCBI Taxonomy" id="303"/>
    <lineage>
        <taxon>Bacteria</taxon>
        <taxon>Pseudomonadati</taxon>
        <taxon>Pseudomonadota</taxon>
        <taxon>Gammaproteobacteria</taxon>
        <taxon>Pseudomonadales</taxon>
        <taxon>Pseudomonadaceae</taxon>
        <taxon>Pseudomonas</taxon>
    </lineage>
</organism>
<reference evidence="1 2" key="2">
    <citation type="submission" date="2018-03" db="EMBL/GenBank/DDBJ databases">
        <title>Draft genome of Pseudomonas putida strain KH-18-2.</title>
        <authorList>
            <person name="Yoshizawa S."/>
            <person name="Khan N.H."/>
            <person name="Nishimura M."/>
            <person name="Chiura H.X."/>
            <person name="Ogura Y."/>
            <person name="Hayashi T."/>
            <person name="Kogure K."/>
        </authorList>
    </citation>
    <scope>NUCLEOTIDE SEQUENCE [LARGE SCALE GENOMIC DNA]</scope>
    <source>
        <strain evidence="1 2">KH-18-2</strain>
    </source>
</reference>